<dbReference type="Gene3D" id="1.25.40.10">
    <property type="entry name" value="Tetratricopeptide repeat domain"/>
    <property type="match status" value="1"/>
</dbReference>
<accession>A0ABX2GE08</accession>
<dbReference type="EMBL" id="JAAITQ010000015">
    <property type="protein sequence ID" value="NSE16601.1"/>
    <property type="molecule type" value="Genomic_DNA"/>
</dbReference>
<dbReference type="InterPro" id="IPR011990">
    <property type="entry name" value="TPR-like_helical_dom_sf"/>
</dbReference>
<dbReference type="SMART" id="SM00028">
    <property type="entry name" value="TPR"/>
    <property type="match status" value="2"/>
</dbReference>
<feature type="coiled-coil region" evidence="2">
    <location>
        <begin position="684"/>
        <end position="727"/>
    </location>
</feature>
<feature type="domain" description="CHAT" evidence="3">
    <location>
        <begin position="838"/>
        <end position="1176"/>
    </location>
</feature>
<dbReference type="SUPFAM" id="SSF48452">
    <property type="entry name" value="TPR-like"/>
    <property type="match status" value="1"/>
</dbReference>
<dbReference type="InterPro" id="IPR019734">
    <property type="entry name" value="TPR_rpt"/>
</dbReference>
<gene>
    <name evidence="4" type="ORF">G5B05_09310</name>
</gene>
<evidence type="ECO:0000313" key="5">
    <source>
        <dbReference type="Proteomes" id="UP000768180"/>
    </source>
</evidence>
<evidence type="ECO:0000313" key="4">
    <source>
        <dbReference type="EMBL" id="NSE16601.1"/>
    </source>
</evidence>
<dbReference type="Pfam" id="PF12770">
    <property type="entry name" value="CHAT"/>
    <property type="match status" value="1"/>
</dbReference>
<dbReference type="PANTHER" id="PTHR10098:SF108">
    <property type="entry name" value="TETRATRICOPEPTIDE REPEAT PROTEIN 28"/>
    <property type="match status" value="1"/>
</dbReference>
<dbReference type="Proteomes" id="UP000768180">
    <property type="component" value="Unassembled WGS sequence"/>
</dbReference>
<dbReference type="RefSeq" id="WP_173829879.1">
    <property type="nucleotide sequence ID" value="NZ_JAAITQ010000015.1"/>
</dbReference>
<protein>
    <submittedName>
        <fullName evidence="4">CHAT domain-containing protein</fullName>
    </submittedName>
</protein>
<reference evidence="4 5" key="1">
    <citation type="journal article" date="2020" name="Cell Host Microbe">
        <title>Functional and Genomic Variation between Human-Derived Isolates of Lachnospiraceae Reveals Inter- and Intra-Species Diversity.</title>
        <authorList>
            <person name="Sorbara M.T."/>
            <person name="Littmann E.R."/>
            <person name="Fontana E."/>
            <person name="Moody T.U."/>
            <person name="Kohout C.E."/>
            <person name="Gjonbalaj M."/>
            <person name="Eaton V."/>
            <person name="Seok R."/>
            <person name="Leiner I.M."/>
            <person name="Pamer E.G."/>
        </authorList>
    </citation>
    <scope>NUCLEOTIDE SEQUENCE [LARGE SCALE GENOMIC DNA]</scope>
    <source>
        <strain evidence="4 5">MSK.14.54</strain>
    </source>
</reference>
<keyword evidence="5" id="KW-1185">Reference proteome</keyword>
<evidence type="ECO:0000256" key="1">
    <source>
        <dbReference type="PROSITE-ProRule" id="PRU00339"/>
    </source>
</evidence>
<comment type="caution">
    <text evidence="4">The sequence shown here is derived from an EMBL/GenBank/DDBJ whole genome shotgun (WGS) entry which is preliminary data.</text>
</comment>
<feature type="repeat" description="TPR" evidence="1">
    <location>
        <begin position="359"/>
        <end position="392"/>
    </location>
</feature>
<sequence>MKAQQEYESLTKLIEAQKEKKLNRFIAALAAVIQETDEEPDQDTSSEEDDEDIVLISLFSLRIKAECKLIREGSRDLVEQVKEDIEELVSHVQSFEYESTISETVRSDTYDLLKSICLEKDWCIIEQNYSWNLAETAAVGIPMEMFFLFMGTATYMQNIGKNGTAVKVLEALCTYSRKRANINHKEVIVRAISQIGGDSPEAVCRIGDAEQPLFTDDTSLYAGDFYWFYGNSLQNLGRAEDAMHAFEQCLQIRKNSLGEENYYTELAKRGWAICEFSCSRGRKGREELLHFVDRIESGDFEEQENPEQLQIFEVKTLCLALMEMSDHSSNQEAYRRYLELYIHLCRKYKDTGEPCASMRMAWNFLGAFYMNVGEYMQAEDAFLQALKAEASDEEKSMLSTIDIQSNLLLIYYVQNDQEKAYPLLDEMYRLTEEEEEQQTIKEETIDRMDALAVALQMQRMEQADPEELTNLSDLLVETCTDILSAEAGTITRGKAVFAIICMFYFMQQESGTRKREEQKCFCRTIQRIERESQILDLTAMQTAMMEYGKALLLWNLGQEEAEASFRSLVDKIENRGIQPLQKAAMYQSYSTFLCKNRRNTEGFSYLERSLDEITNVWHSYVKYLNDTRLIMILAPVQMLFHGCYETGRQFMDSEALYEWVLRFKALASLAGRERNRMIQKNTVRPELLERIRKAQNAVAALESENMIRDAEKDYEKQLEDLRSMENEFAACFPENTDFMNISLETVQNAIPDDTAVVEYFLTADQYGQMQVEDRKEDLAVFDIYITTKKSGRCSMHRRTVSGGMEIQADARNFVLIMQRISQGEASIEEIEELETLRHRLFRAVISPVQSEIEEYETVYFAPDDELLNIPFDLLYDENKIRIADRHNCIKIECARDFLFETFEGQGSKETLIVGSPEYEVRERRMEQEREKIDETSRNRMLDLANLTKLPFSKVETHRIQNRTGGRVYTGVAATKNVILSAHGYENIHIATHGYFDVESQEISMYSSCLAFTGIKNWYRTGVENPVYGNGLLTADEVSRKDLTSTKLVVLSSCLSGMNEVLLGTGFHGMVSAFSAAGVKYVISSLWSANDLATAILMDAFYDYYANGVDEPPAALRKAQEYLQNVTIEELRTQGWFRGDTYQLLDDDSRKFMESLECKNGRWKPFRQEVFWGGFVCCQCH</sequence>
<keyword evidence="2" id="KW-0175">Coiled coil</keyword>
<evidence type="ECO:0000256" key="2">
    <source>
        <dbReference type="SAM" id="Coils"/>
    </source>
</evidence>
<dbReference type="PROSITE" id="PS50005">
    <property type="entry name" value="TPR"/>
    <property type="match status" value="1"/>
</dbReference>
<dbReference type="PANTHER" id="PTHR10098">
    <property type="entry name" value="RAPSYN-RELATED"/>
    <property type="match status" value="1"/>
</dbReference>
<proteinExistence type="predicted"/>
<evidence type="ECO:0000259" key="3">
    <source>
        <dbReference type="Pfam" id="PF12770"/>
    </source>
</evidence>
<name>A0ABX2GE08_9FIRM</name>
<keyword evidence="1" id="KW-0802">TPR repeat</keyword>
<dbReference type="InterPro" id="IPR024983">
    <property type="entry name" value="CHAT_dom"/>
</dbReference>
<organism evidence="4 5">
    <name type="scientific">Fusicatenibacter saccharivorans</name>
    <dbReference type="NCBI Taxonomy" id="1150298"/>
    <lineage>
        <taxon>Bacteria</taxon>
        <taxon>Bacillati</taxon>
        <taxon>Bacillota</taxon>
        <taxon>Clostridia</taxon>
        <taxon>Lachnospirales</taxon>
        <taxon>Lachnospiraceae</taxon>
        <taxon>Fusicatenibacter</taxon>
    </lineage>
</organism>